<keyword evidence="3" id="KW-0378">Hydrolase</keyword>
<dbReference type="PANTHER" id="PTHR10381">
    <property type="entry name" value="ATP-DEPENDENT CLP PROTEASE PROTEOLYTIC SUBUNIT"/>
    <property type="match status" value="1"/>
</dbReference>
<dbReference type="PROSITE" id="PS00382">
    <property type="entry name" value="CLP_PROTEASE_HIS"/>
    <property type="match status" value="1"/>
</dbReference>
<protein>
    <recommendedName>
        <fullName evidence="7">ATP-dependent Clp protease proteolytic subunit</fullName>
    </recommendedName>
</protein>
<dbReference type="Gene3D" id="3.90.226.10">
    <property type="entry name" value="2-enoyl-CoA Hydratase, Chain A, domain 1"/>
    <property type="match status" value="1"/>
</dbReference>
<comment type="catalytic activity">
    <reaction evidence="5 6">
        <text>Hydrolysis of proteins to small peptides in the presence of ATP and magnesium. alpha-casein is the usual test substrate. In the absence of ATP, only oligopeptides shorter than five residues are hydrolyzed (such as succinyl-Leu-Tyr-|-NHMec, and Leu-Tyr-Leu-|-Tyr-Trp, in which cleavage of the -Tyr-|-Leu- and -Tyr-|-Trp bonds also occurs).</text>
        <dbReference type="EC" id="3.4.21.92"/>
    </reaction>
</comment>
<name>A0AAV9IU38_CYACA</name>
<comment type="caution">
    <text evidence="8">The sequence shown here is derived from an EMBL/GenBank/DDBJ whole genome shotgun (WGS) entry which is preliminary data.</text>
</comment>
<evidence type="ECO:0000256" key="2">
    <source>
        <dbReference type="ARBA" id="ARBA00022670"/>
    </source>
</evidence>
<dbReference type="GO" id="GO:0009368">
    <property type="term" value="C:endopeptidase Clp complex"/>
    <property type="evidence" value="ECO:0007669"/>
    <property type="project" value="TreeGrafter"/>
</dbReference>
<dbReference type="GO" id="GO:0004252">
    <property type="term" value="F:serine-type endopeptidase activity"/>
    <property type="evidence" value="ECO:0007669"/>
    <property type="project" value="UniProtKB-EC"/>
</dbReference>
<dbReference type="PANTHER" id="PTHR10381:SF6">
    <property type="entry name" value="ATP-DEPENDENT CLP PROTEASE PROTEOLYTIC SUBUNIT-RELATED PROTEIN 3, CHLOROPLASTIC"/>
    <property type="match status" value="1"/>
</dbReference>
<dbReference type="PRINTS" id="PR00127">
    <property type="entry name" value="CLPPROTEASEP"/>
</dbReference>
<dbReference type="NCBIfam" id="NF009204">
    <property type="entry name" value="PRK12552.1"/>
    <property type="match status" value="1"/>
</dbReference>
<feature type="active site" evidence="6">
    <location>
        <position position="204"/>
    </location>
</feature>
<dbReference type="InterPro" id="IPR033135">
    <property type="entry name" value="ClpP_His_AS"/>
</dbReference>
<accession>A0AAV9IU38</accession>
<keyword evidence="4" id="KW-0720">Serine protease</keyword>
<organism evidence="8 9">
    <name type="scientific">Cyanidium caldarium</name>
    <name type="common">Red alga</name>
    <dbReference type="NCBI Taxonomy" id="2771"/>
    <lineage>
        <taxon>Eukaryota</taxon>
        <taxon>Rhodophyta</taxon>
        <taxon>Bangiophyceae</taxon>
        <taxon>Cyanidiales</taxon>
        <taxon>Cyanidiaceae</taxon>
        <taxon>Cyanidium</taxon>
    </lineage>
</organism>
<gene>
    <name evidence="8" type="ORF">CDCA_CDCA06G1789</name>
</gene>
<dbReference type="AlphaFoldDB" id="A0AAV9IU38"/>
<proteinExistence type="inferred from homology"/>
<reference evidence="8 9" key="1">
    <citation type="submission" date="2022-07" db="EMBL/GenBank/DDBJ databases">
        <title>Genome-wide signatures of adaptation to extreme environments.</title>
        <authorList>
            <person name="Cho C.H."/>
            <person name="Yoon H.S."/>
        </authorList>
    </citation>
    <scope>NUCLEOTIDE SEQUENCE [LARGE SCALE GENOMIC DNA]</scope>
    <source>
        <strain evidence="8 9">DBV 063 E5</strain>
    </source>
</reference>
<dbReference type="CDD" id="cd07017">
    <property type="entry name" value="S14_ClpP_2"/>
    <property type="match status" value="1"/>
</dbReference>
<evidence type="ECO:0000256" key="6">
    <source>
        <dbReference type="PROSITE-ProRule" id="PRU10086"/>
    </source>
</evidence>
<dbReference type="SUPFAM" id="SSF52096">
    <property type="entry name" value="ClpP/crotonase"/>
    <property type="match status" value="1"/>
</dbReference>
<evidence type="ECO:0000256" key="4">
    <source>
        <dbReference type="ARBA" id="ARBA00022825"/>
    </source>
</evidence>
<dbReference type="EMBL" id="JANCYW010000006">
    <property type="protein sequence ID" value="KAK4535764.1"/>
    <property type="molecule type" value="Genomic_DNA"/>
</dbReference>
<keyword evidence="9" id="KW-1185">Reference proteome</keyword>
<dbReference type="Pfam" id="PF00574">
    <property type="entry name" value="CLP_protease"/>
    <property type="match status" value="1"/>
</dbReference>
<dbReference type="InterPro" id="IPR001907">
    <property type="entry name" value="ClpP"/>
</dbReference>
<keyword evidence="2" id="KW-0645">Protease</keyword>
<comment type="similarity">
    <text evidence="1 7">Belongs to the peptidase S14 family.</text>
</comment>
<sequence length="288" mass="31694">MTGFVVPSGAARRFRTQRDASFSAFASQRLNDDGWRRSFTVAHGIHHHCRRRRCAASPPSLRMAAEREVVRASSTSAPVVVEGARLGPPPDLPSLLLHNRIVYIGMPLTAPVCELVIAELLYLNYNDPEKPIYIYLNSTGTSGPDGSSAGFETDAFAVIDTIGYIRPPVYTICVGSAFGLAAVILASGTKGQRSSLPNSSIMLHQPRATARGQASDIAIKAREVMYNRKVAMELLSERTGRPIEECLKQSERTKYMTPEEAVEFGIIDKVVRSEKDMPKEMPQFLKKL</sequence>
<dbReference type="GO" id="GO:0051117">
    <property type="term" value="F:ATPase binding"/>
    <property type="evidence" value="ECO:0007669"/>
    <property type="project" value="TreeGrafter"/>
</dbReference>
<evidence type="ECO:0000256" key="1">
    <source>
        <dbReference type="ARBA" id="ARBA00007039"/>
    </source>
</evidence>
<evidence type="ECO:0000313" key="8">
    <source>
        <dbReference type="EMBL" id="KAK4535764.1"/>
    </source>
</evidence>
<evidence type="ECO:0000313" key="9">
    <source>
        <dbReference type="Proteomes" id="UP001301350"/>
    </source>
</evidence>
<dbReference type="GO" id="GO:0004176">
    <property type="term" value="F:ATP-dependent peptidase activity"/>
    <property type="evidence" value="ECO:0007669"/>
    <property type="project" value="InterPro"/>
</dbReference>
<dbReference type="GO" id="GO:0006515">
    <property type="term" value="P:protein quality control for misfolded or incompletely synthesized proteins"/>
    <property type="evidence" value="ECO:0007669"/>
    <property type="project" value="TreeGrafter"/>
</dbReference>
<evidence type="ECO:0000256" key="5">
    <source>
        <dbReference type="ARBA" id="ARBA00034021"/>
    </source>
</evidence>
<dbReference type="Proteomes" id="UP001301350">
    <property type="component" value="Unassembled WGS sequence"/>
</dbReference>
<evidence type="ECO:0000256" key="7">
    <source>
        <dbReference type="RuleBase" id="RU003567"/>
    </source>
</evidence>
<dbReference type="InterPro" id="IPR023562">
    <property type="entry name" value="ClpP/TepA"/>
</dbReference>
<dbReference type="HAMAP" id="MF_00444">
    <property type="entry name" value="ClpP"/>
    <property type="match status" value="1"/>
</dbReference>
<evidence type="ECO:0000256" key="3">
    <source>
        <dbReference type="ARBA" id="ARBA00022801"/>
    </source>
</evidence>
<dbReference type="InterPro" id="IPR029045">
    <property type="entry name" value="ClpP/crotonase-like_dom_sf"/>
</dbReference>